<feature type="region of interest" description="Disordered" evidence="1">
    <location>
        <begin position="110"/>
        <end position="169"/>
    </location>
</feature>
<feature type="compositionally biased region" description="Basic and acidic residues" evidence="1">
    <location>
        <begin position="140"/>
        <end position="154"/>
    </location>
</feature>
<feature type="region of interest" description="Disordered" evidence="1">
    <location>
        <begin position="58"/>
        <end position="79"/>
    </location>
</feature>
<proteinExistence type="predicted"/>
<evidence type="ECO:0000313" key="2">
    <source>
        <dbReference type="EMBL" id="QFU97084.1"/>
    </source>
</evidence>
<dbReference type="RefSeq" id="WP_227994495.1">
    <property type="nucleotide sequence ID" value="NZ_BAABIH010000013.1"/>
</dbReference>
<gene>
    <name evidence="2" type="ORF">KDY119_00578</name>
</gene>
<evidence type="ECO:0000256" key="1">
    <source>
        <dbReference type="SAM" id="MobiDB-lite"/>
    </source>
</evidence>
<organism evidence="2 3">
    <name type="scientific">Luteimicrobium xylanilyticum</name>
    <dbReference type="NCBI Taxonomy" id="1133546"/>
    <lineage>
        <taxon>Bacteria</taxon>
        <taxon>Bacillati</taxon>
        <taxon>Actinomycetota</taxon>
        <taxon>Actinomycetes</taxon>
        <taxon>Micrococcales</taxon>
        <taxon>Luteimicrobium</taxon>
    </lineage>
</organism>
<reference evidence="2 3" key="1">
    <citation type="submission" date="2019-10" db="EMBL/GenBank/DDBJ databases">
        <title>Genome sequence of Luteimicrobium xylanilyticum HY-24.</title>
        <authorList>
            <person name="Kim D.Y."/>
            <person name="Park H.-Y."/>
        </authorList>
    </citation>
    <scope>NUCLEOTIDE SEQUENCE [LARGE SCALE GENOMIC DNA]</scope>
    <source>
        <strain evidence="2 3">HY-24</strain>
    </source>
</reference>
<keyword evidence="3" id="KW-1185">Reference proteome</keyword>
<name>A0A5P9Q6Q0_9MICO</name>
<accession>A0A5P9Q6Q0</accession>
<dbReference type="KEGG" id="lxl:KDY119_00578"/>
<dbReference type="AlphaFoldDB" id="A0A5P9Q6Q0"/>
<sequence length="169" mass="18822">METLVDDYLWLLKKDELDLVRELEPERIEALDEDDLIELHRRVRRARNKHVKNYRRKAARAVEEAGSRGQARPKGDKARWRAEAFEEALAIVSERLAVVAHAQAEALKEERLARAKSGRSSGPESGGPSGPDGVGPGRARTHEKSTGGLKRDASSRAQGARRQAKKDGR</sequence>
<dbReference type="Proteomes" id="UP000326702">
    <property type="component" value="Chromosome"/>
</dbReference>
<protein>
    <submittedName>
        <fullName evidence="2">Uncharacterized protein</fullName>
    </submittedName>
</protein>
<dbReference type="EMBL" id="CP045529">
    <property type="protein sequence ID" value="QFU97084.1"/>
    <property type="molecule type" value="Genomic_DNA"/>
</dbReference>
<evidence type="ECO:0000313" key="3">
    <source>
        <dbReference type="Proteomes" id="UP000326702"/>
    </source>
</evidence>
<feature type="compositionally biased region" description="Gly residues" evidence="1">
    <location>
        <begin position="124"/>
        <end position="136"/>
    </location>
</feature>